<evidence type="ECO:0000313" key="3">
    <source>
        <dbReference type="EMBL" id="KAK6169214.1"/>
    </source>
</evidence>
<sequence length="579" mass="64078">MFVFKIIVFLSLIVPGFLVNDVSFCYGPATLSCTTNTLTCPDGEVMSVQLAEFGTDEPSENCPSGDDICNGGSKCCRFSIKAEQRYPFPSDLFDKVQHTCSHKPFCNVDIPYDSSTNYTFTRYRYECIKESNILSMVCKDDVTTNYYAYMFYFGDLRRDSLGINCSCTIESESPDLSLYIQYIKLDAATCPSFSSIISALQLPSCTSDGLQGTFHHITNVQTPVTLKVEDLLARTDDIFWLRFSDAAKKRITVSCTGCGIDVEGACGRTEHIAEYCYGAEECSQHRLGCKDNQKIGFTSSTYFGRRPYVNPNCEKSSCNRNKENTCCLYKPQDILEKLEGKELEDLNSECTLKHSCTTTPQYREPGSNNYAFYRYECIPESSILNAVELGSKKGFSEGFIYYNGSARTPATTIDCSCRISSKTPGATISVTVYALQLHPDTCCKLNISSSDGKLPETCTEQSGVKSYSAQSKVFDSPITFAFQKMTRKSEDLVFIRFGSGKGIDIDCGGCTETTDAVNDVCRYHQAQEQGDITPIIAGSVLGALALIGIIAGIICACKKCKRKPHRKISVAPYSTRMDF</sequence>
<feature type="signal peptide" evidence="2">
    <location>
        <begin position="1"/>
        <end position="18"/>
    </location>
</feature>
<dbReference type="EMBL" id="JAZGQO010000015">
    <property type="protein sequence ID" value="KAK6169214.1"/>
    <property type="molecule type" value="Genomic_DNA"/>
</dbReference>
<evidence type="ECO:0000256" key="1">
    <source>
        <dbReference type="SAM" id="Phobius"/>
    </source>
</evidence>
<reference evidence="3 4" key="1">
    <citation type="submission" date="2024-01" db="EMBL/GenBank/DDBJ databases">
        <title>The genome of the rayed Mediterranean limpet Patella caerulea (Linnaeus, 1758).</title>
        <authorList>
            <person name="Anh-Thu Weber A."/>
            <person name="Halstead-Nussloch G."/>
        </authorList>
    </citation>
    <scope>NUCLEOTIDE SEQUENCE [LARGE SCALE GENOMIC DNA]</scope>
    <source>
        <strain evidence="3">AATW-2023a</strain>
        <tissue evidence="3">Whole specimen</tissue>
    </source>
</reference>
<organism evidence="3 4">
    <name type="scientific">Patella caerulea</name>
    <name type="common">Rayed Mediterranean limpet</name>
    <dbReference type="NCBI Taxonomy" id="87958"/>
    <lineage>
        <taxon>Eukaryota</taxon>
        <taxon>Metazoa</taxon>
        <taxon>Spiralia</taxon>
        <taxon>Lophotrochozoa</taxon>
        <taxon>Mollusca</taxon>
        <taxon>Gastropoda</taxon>
        <taxon>Patellogastropoda</taxon>
        <taxon>Patelloidea</taxon>
        <taxon>Patellidae</taxon>
        <taxon>Patella</taxon>
    </lineage>
</organism>
<keyword evidence="1" id="KW-0472">Membrane</keyword>
<feature type="transmembrane region" description="Helical" evidence="1">
    <location>
        <begin position="535"/>
        <end position="557"/>
    </location>
</feature>
<name>A0AAN8GJY7_PATCE</name>
<gene>
    <name evidence="3" type="ORF">SNE40_020307</name>
</gene>
<keyword evidence="1" id="KW-1133">Transmembrane helix</keyword>
<dbReference type="Proteomes" id="UP001347796">
    <property type="component" value="Unassembled WGS sequence"/>
</dbReference>
<keyword evidence="1" id="KW-0812">Transmembrane</keyword>
<evidence type="ECO:0000256" key="2">
    <source>
        <dbReference type="SAM" id="SignalP"/>
    </source>
</evidence>
<dbReference type="AlphaFoldDB" id="A0AAN8GJY7"/>
<evidence type="ECO:0000313" key="4">
    <source>
        <dbReference type="Proteomes" id="UP001347796"/>
    </source>
</evidence>
<keyword evidence="4" id="KW-1185">Reference proteome</keyword>
<comment type="caution">
    <text evidence="3">The sequence shown here is derived from an EMBL/GenBank/DDBJ whole genome shotgun (WGS) entry which is preliminary data.</text>
</comment>
<protein>
    <submittedName>
        <fullName evidence="3">Uncharacterized protein</fullName>
    </submittedName>
</protein>
<accession>A0AAN8GJY7</accession>
<proteinExistence type="predicted"/>
<keyword evidence="2" id="KW-0732">Signal</keyword>
<dbReference type="PROSITE" id="PS51257">
    <property type="entry name" value="PROKAR_LIPOPROTEIN"/>
    <property type="match status" value="1"/>
</dbReference>
<feature type="chain" id="PRO_5042882720" evidence="2">
    <location>
        <begin position="19"/>
        <end position="579"/>
    </location>
</feature>